<dbReference type="InterPro" id="IPR027410">
    <property type="entry name" value="TCP-1-like_intermed_sf"/>
</dbReference>
<evidence type="ECO:0000256" key="5">
    <source>
        <dbReference type="RuleBase" id="RU004187"/>
    </source>
</evidence>
<keyword evidence="4 5" id="KW-0143">Chaperone</keyword>
<dbReference type="GO" id="GO:0005524">
    <property type="term" value="F:ATP binding"/>
    <property type="evidence" value="ECO:0007669"/>
    <property type="project" value="UniProtKB-KW"/>
</dbReference>
<dbReference type="RefSeq" id="WP_256404971.1">
    <property type="nucleotide sequence ID" value="NZ_CP187151.1"/>
</dbReference>
<sequence length="554" mass="58704">MAGLETIANVVDRVDGEDAVDRNLSAGVALGEMLRTTLGPMGSDKMLVGGGEVLLTNKGSSIVERMEIESPAATLVADIARAQSGELGDGSTAAVILAGALLDEATSLLDDGFHPRTVIEGYTRAAARARSQLDAHTAAVSMDTATRRAVVETTVTGRWDDERTAFLADLVVQSHEAIRDGDRPREDRLTLHAVPGADTEASELLDGLVIDTDRSSTALSDVPSPVPSRVDGAVVAVVDDELTIPTPESAPRYAVDDVDDLERAQAFESETYERYVDTLDAHGVDVLFCQKAVDDRLRTLLARQGVLVFERTRQDEVHKLERTTGARPVLDLDDLDRTAVGRADAVERRQVGDTPFVLVCDASATHRSLLLRGGTAHVATETERIVADGLTVLETAAEHPGLVPGGGAVEVGLARDLRSHARTVPDREAFAVSAFADAIETIPAALARNAGMRPVDALLELRRRHDAGETTAGVDATAGDVCDAVAVGLLEPARVKERMIANAAQAATFLLRVDDVIETDEPLHDEGEGHDHDHGTGGGGVQRSTGGYPWAIGH</sequence>
<dbReference type="Gene3D" id="3.50.7.10">
    <property type="entry name" value="GroEL"/>
    <property type="match status" value="1"/>
</dbReference>
<keyword evidence="3 5" id="KW-0067">ATP-binding</keyword>
<keyword evidence="8" id="KW-1185">Reference proteome</keyword>
<feature type="compositionally biased region" description="Basic and acidic residues" evidence="6">
    <location>
        <begin position="521"/>
        <end position="535"/>
    </location>
</feature>
<dbReference type="PANTHER" id="PTHR11353">
    <property type="entry name" value="CHAPERONIN"/>
    <property type="match status" value="1"/>
</dbReference>
<dbReference type="PRINTS" id="PR00304">
    <property type="entry name" value="TCOMPLEXTCP1"/>
</dbReference>
<dbReference type="Gene3D" id="3.30.260.10">
    <property type="entry name" value="TCP-1-like chaperonin intermediate domain"/>
    <property type="match status" value="1"/>
</dbReference>
<evidence type="ECO:0000256" key="6">
    <source>
        <dbReference type="SAM" id="MobiDB-lite"/>
    </source>
</evidence>
<accession>A0ABD6D243</accession>
<protein>
    <submittedName>
        <fullName evidence="7">Thermosome subunit beta</fullName>
    </submittedName>
</protein>
<evidence type="ECO:0000256" key="1">
    <source>
        <dbReference type="ARBA" id="ARBA00008020"/>
    </source>
</evidence>
<evidence type="ECO:0000313" key="7">
    <source>
        <dbReference type="EMBL" id="MFD1634728.1"/>
    </source>
</evidence>
<dbReference type="InterPro" id="IPR027413">
    <property type="entry name" value="GROEL-like_equatorial_sf"/>
</dbReference>
<evidence type="ECO:0000256" key="2">
    <source>
        <dbReference type="ARBA" id="ARBA00022741"/>
    </source>
</evidence>
<organism evidence="7 8">
    <name type="scientific">Haloplanus ruber</name>
    <dbReference type="NCBI Taxonomy" id="869892"/>
    <lineage>
        <taxon>Archaea</taxon>
        <taxon>Methanobacteriati</taxon>
        <taxon>Methanobacteriota</taxon>
        <taxon>Stenosarchaea group</taxon>
        <taxon>Halobacteria</taxon>
        <taxon>Halobacteriales</taxon>
        <taxon>Haloferacaceae</taxon>
        <taxon>Haloplanus</taxon>
    </lineage>
</organism>
<evidence type="ECO:0000256" key="3">
    <source>
        <dbReference type="ARBA" id="ARBA00022840"/>
    </source>
</evidence>
<proteinExistence type="inferred from homology"/>
<name>A0ABD6D243_9EURY</name>
<evidence type="ECO:0000313" key="8">
    <source>
        <dbReference type="Proteomes" id="UP001597075"/>
    </source>
</evidence>
<dbReference type="InterPro" id="IPR002194">
    <property type="entry name" value="Chaperonin_TCP-1_CS"/>
</dbReference>
<gene>
    <name evidence="7" type="primary">thsB</name>
    <name evidence="7" type="ORF">ACFSBJ_13435</name>
</gene>
<keyword evidence="2 5" id="KW-0547">Nucleotide-binding</keyword>
<dbReference type="Proteomes" id="UP001597075">
    <property type="component" value="Unassembled WGS sequence"/>
</dbReference>
<evidence type="ECO:0000256" key="4">
    <source>
        <dbReference type="ARBA" id="ARBA00023186"/>
    </source>
</evidence>
<reference evidence="7 8" key="1">
    <citation type="journal article" date="2019" name="Int. J. Syst. Evol. Microbiol.">
        <title>The Global Catalogue of Microorganisms (GCM) 10K type strain sequencing project: providing services to taxonomists for standard genome sequencing and annotation.</title>
        <authorList>
            <consortium name="The Broad Institute Genomics Platform"/>
            <consortium name="The Broad Institute Genome Sequencing Center for Infectious Disease"/>
            <person name="Wu L."/>
            <person name="Ma J."/>
        </authorList>
    </citation>
    <scope>NUCLEOTIDE SEQUENCE [LARGE SCALE GENOMIC DNA]</scope>
    <source>
        <strain evidence="7 8">CGMCC 1.10594</strain>
    </source>
</reference>
<comment type="similarity">
    <text evidence="1 5">Belongs to the TCP-1 chaperonin family.</text>
</comment>
<dbReference type="SUPFAM" id="SSF54849">
    <property type="entry name" value="GroEL-intermediate domain like"/>
    <property type="match status" value="1"/>
</dbReference>
<dbReference type="InterPro" id="IPR027409">
    <property type="entry name" value="GroEL-like_apical_dom_sf"/>
</dbReference>
<dbReference type="SUPFAM" id="SSF52029">
    <property type="entry name" value="GroEL apical domain-like"/>
    <property type="match status" value="1"/>
</dbReference>
<dbReference type="PROSITE" id="PS00750">
    <property type="entry name" value="TCP1_1"/>
    <property type="match status" value="1"/>
</dbReference>
<comment type="caution">
    <text evidence="7">The sequence shown here is derived from an EMBL/GenBank/DDBJ whole genome shotgun (WGS) entry which is preliminary data.</text>
</comment>
<feature type="region of interest" description="Disordered" evidence="6">
    <location>
        <begin position="521"/>
        <end position="554"/>
    </location>
</feature>
<dbReference type="Pfam" id="PF00118">
    <property type="entry name" value="Cpn60_TCP1"/>
    <property type="match status" value="1"/>
</dbReference>
<dbReference type="NCBIfam" id="NF041083">
    <property type="entry name" value="thermosome_beta"/>
    <property type="match status" value="1"/>
</dbReference>
<dbReference type="AlphaFoldDB" id="A0ABD6D243"/>
<dbReference type="InterPro" id="IPR053374">
    <property type="entry name" value="TCP-1_chaperonin"/>
</dbReference>
<dbReference type="InterPro" id="IPR002423">
    <property type="entry name" value="Cpn60/GroEL/TCP-1"/>
</dbReference>
<dbReference type="InterPro" id="IPR017998">
    <property type="entry name" value="Chaperone_TCP-1"/>
</dbReference>
<dbReference type="SUPFAM" id="SSF48592">
    <property type="entry name" value="GroEL equatorial domain-like"/>
    <property type="match status" value="1"/>
</dbReference>
<dbReference type="Gene3D" id="1.10.560.10">
    <property type="entry name" value="GroEL-like equatorial domain"/>
    <property type="match status" value="1"/>
</dbReference>
<dbReference type="EMBL" id="JBHUDL010000010">
    <property type="protein sequence ID" value="MFD1634728.1"/>
    <property type="molecule type" value="Genomic_DNA"/>
</dbReference>